<gene>
    <name evidence="2" type="ORF">SLEP1_g27628</name>
</gene>
<name>A0AAV5K0A9_9ROSI</name>
<evidence type="ECO:0008006" key="4">
    <source>
        <dbReference type="Google" id="ProtNLM"/>
    </source>
</evidence>
<keyword evidence="3" id="KW-1185">Reference proteome</keyword>
<reference evidence="2 3" key="1">
    <citation type="journal article" date="2021" name="Commun. Biol.">
        <title>The genome of Shorea leprosula (Dipterocarpaceae) highlights the ecological relevance of drought in aseasonal tropical rainforests.</title>
        <authorList>
            <person name="Ng K.K.S."/>
            <person name="Kobayashi M.J."/>
            <person name="Fawcett J.A."/>
            <person name="Hatakeyama M."/>
            <person name="Paape T."/>
            <person name="Ng C.H."/>
            <person name="Ang C.C."/>
            <person name="Tnah L.H."/>
            <person name="Lee C.T."/>
            <person name="Nishiyama T."/>
            <person name="Sese J."/>
            <person name="O'Brien M.J."/>
            <person name="Copetti D."/>
            <person name="Mohd Noor M.I."/>
            <person name="Ong R.C."/>
            <person name="Putra M."/>
            <person name="Sireger I.Z."/>
            <person name="Indrioko S."/>
            <person name="Kosugi Y."/>
            <person name="Izuno A."/>
            <person name="Isagi Y."/>
            <person name="Lee S.L."/>
            <person name="Shimizu K.K."/>
        </authorList>
    </citation>
    <scope>NUCLEOTIDE SEQUENCE [LARGE SCALE GENOMIC DNA]</scope>
    <source>
        <strain evidence="2">214</strain>
    </source>
</reference>
<evidence type="ECO:0000313" key="2">
    <source>
        <dbReference type="EMBL" id="GKV17077.1"/>
    </source>
</evidence>
<dbReference type="AlphaFoldDB" id="A0AAV5K0A9"/>
<dbReference type="EMBL" id="BPVZ01000047">
    <property type="protein sequence ID" value="GKV17077.1"/>
    <property type="molecule type" value="Genomic_DNA"/>
</dbReference>
<feature type="chain" id="PRO_5043708466" description="Secreted protein" evidence="1">
    <location>
        <begin position="27"/>
        <end position="90"/>
    </location>
</feature>
<evidence type="ECO:0000256" key="1">
    <source>
        <dbReference type="SAM" id="SignalP"/>
    </source>
</evidence>
<dbReference type="Proteomes" id="UP001054252">
    <property type="component" value="Unassembled WGS sequence"/>
</dbReference>
<keyword evidence="1" id="KW-0732">Signal</keyword>
<sequence>MVTIVHIRRRVFLLIFLLLCIEQASSQARQHPTWKTEFLDLLCSPCPCPRAALAGESAFGFLFLSKILPAFPPPAPISLLAEFSGMWQLF</sequence>
<protein>
    <recommendedName>
        <fullName evidence="4">Secreted protein</fullName>
    </recommendedName>
</protein>
<proteinExistence type="predicted"/>
<evidence type="ECO:0000313" key="3">
    <source>
        <dbReference type="Proteomes" id="UP001054252"/>
    </source>
</evidence>
<comment type="caution">
    <text evidence="2">The sequence shown here is derived from an EMBL/GenBank/DDBJ whole genome shotgun (WGS) entry which is preliminary data.</text>
</comment>
<organism evidence="2 3">
    <name type="scientific">Rubroshorea leprosula</name>
    <dbReference type="NCBI Taxonomy" id="152421"/>
    <lineage>
        <taxon>Eukaryota</taxon>
        <taxon>Viridiplantae</taxon>
        <taxon>Streptophyta</taxon>
        <taxon>Embryophyta</taxon>
        <taxon>Tracheophyta</taxon>
        <taxon>Spermatophyta</taxon>
        <taxon>Magnoliopsida</taxon>
        <taxon>eudicotyledons</taxon>
        <taxon>Gunneridae</taxon>
        <taxon>Pentapetalae</taxon>
        <taxon>rosids</taxon>
        <taxon>malvids</taxon>
        <taxon>Malvales</taxon>
        <taxon>Dipterocarpaceae</taxon>
        <taxon>Rubroshorea</taxon>
    </lineage>
</organism>
<accession>A0AAV5K0A9</accession>
<feature type="signal peptide" evidence="1">
    <location>
        <begin position="1"/>
        <end position="26"/>
    </location>
</feature>